<dbReference type="AlphaFoldDB" id="G7K2A8"/>
<evidence type="ECO:0000313" key="3">
    <source>
        <dbReference type="Proteomes" id="UP000002051"/>
    </source>
</evidence>
<sequence>MAAMCGLGWEKGWSTYVTVAAYVMARGVRGAVWFGFKHNNHPNREREKHTVWFGSVDF</sequence>
<evidence type="ECO:0000313" key="1">
    <source>
        <dbReference type="EMBL" id="AES93642.1"/>
    </source>
</evidence>
<dbReference type="Proteomes" id="UP000002051">
    <property type="component" value="Chromosome 5"/>
</dbReference>
<dbReference type="PaxDb" id="3880-AES93642"/>
<accession>G7K2A8</accession>
<reference evidence="1 3" key="1">
    <citation type="journal article" date="2011" name="Nature">
        <title>The Medicago genome provides insight into the evolution of rhizobial symbioses.</title>
        <authorList>
            <person name="Young N.D."/>
            <person name="Debelle F."/>
            <person name="Oldroyd G.E."/>
            <person name="Geurts R."/>
            <person name="Cannon S.B."/>
            <person name="Udvardi M.K."/>
            <person name="Benedito V.A."/>
            <person name="Mayer K.F."/>
            <person name="Gouzy J."/>
            <person name="Schoof H."/>
            <person name="Van de Peer Y."/>
            <person name="Proost S."/>
            <person name="Cook D.R."/>
            <person name="Meyers B.C."/>
            <person name="Spannagl M."/>
            <person name="Cheung F."/>
            <person name="De Mita S."/>
            <person name="Krishnakumar V."/>
            <person name="Gundlach H."/>
            <person name="Zhou S."/>
            <person name="Mudge J."/>
            <person name="Bharti A.K."/>
            <person name="Murray J.D."/>
            <person name="Naoumkina M.A."/>
            <person name="Rosen B."/>
            <person name="Silverstein K.A."/>
            <person name="Tang H."/>
            <person name="Rombauts S."/>
            <person name="Zhao P.X."/>
            <person name="Zhou P."/>
            <person name="Barbe V."/>
            <person name="Bardou P."/>
            <person name="Bechner M."/>
            <person name="Bellec A."/>
            <person name="Berger A."/>
            <person name="Berges H."/>
            <person name="Bidwell S."/>
            <person name="Bisseling T."/>
            <person name="Choisne N."/>
            <person name="Couloux A."/>
            <person name="Denny R."/>
            <person name="Deshpande S."/>
            <person name="Dai X."/>
            <person name="Doyle J.J."/>
            <person name="Dudez A.M."/>
            <person name="Farmer A.D."/>
            <person name="Fouteau S."/>
            <person name="Franken C."/>
            <person name="Gibelin C."/>
            <person name="Gish J."/>
            <person name="Goldstein S."/>
            <person name="Gonzalez A.J."/>
            <person name="Green P.J."/>
            <person name="Hallab A."/>
            <person name="Hartog M."/>
            <person name="Hua A."/>
            <person name="Humphray S.J."/>
            <person name="Jeong D.H."/>
            <person name="Jing Y."/>
            <person name="Jocker A."/>
            <person name="Kenton S.M."/>
            <person name="Kim D.J."/>
            <person name="Klee K."/>
            <person name="Lai H."/>
            <person name="Lang C."/>
            <person name="Lin S."/>
            <person name="Macmil S.L."/>
            <person name="Magdelenat G."/>
            <person name="Matthews L."/>
            <person name="McCorrison J."/>
            <person name="Monaghan E.L."/>
            <person name="Mun J.H."/>
            <person name="Najar F.Z."/>
            <person name="Nicholson C."/>
            <person name="Noirot C."/>
            <person name="O'Bleness M."/>
            <person name="Paule C.R."/>
            <person name="Poulain J."/>
            <person name="Prion F."/>
            <person name="Qin B."/>
            <person name="Qu C."/>
            <person name="Retzel E.F."/>
            <person name="Riddle C."/>
            <person name="Sallet E."/>
            <person name="Samain S."/>
            <person name="Samson N."/>
            <person name="Sanders I."/>
            <person name="Saurat O."/>
            <person name="Scarpelli C."/>
            <person name="Schiex T."/>
            <person name="Segurens B."/>
            <person name="Severin A.J."/>
            <person name="Sherrier D.J."/>
            <person name="Shi R."/>
            <person name="Sims S."/>
            <person name="Singer S.R."/>
            <person name="Sinharoy S."/>
            <person name="Sterck L."/>
            <person name="Viollet A."/>
            <person name="Wang B.B."/>
            <person name="Wang K."/>
            <person name="Wang M."/>
            <person name="Wang X."/>
            <person name="Warfsmann J."/>
            <person name="Weissenbach J."/>
            <person name="White D.D."/>
            <person name="White J.D."/>
            <person name="Wiley G.B."/>
            <person name="Wincker P."/>
            <person name="Xing Y."/>
            <person name="Yang L."/>
            <person name="Yao Z."/>
            <person name="Ying F."/>
            <person name="Zhai J."/>
            <person name="Zhou L."/>
            <person name="Zuber A."/>
            <person name="Denarie J."/>
            <person name="Dixon R.A."/>
            <person name="May G.D."/>
            <person name="Schwartz D.C."/>
            <person name="Rogers J."/>
            <person name="Quetier F."/>
            <person name="Town C.D."/>
            <person name="Roe B.A."/>
        </authorList>
    </citation>
    <scope>NUCLEOTIDE SEQUENCE [LARGE SCALE GENOMIC DNA]</scope>
    <source>
        <strain evidence="1">A17</strain>
        <strain evidence="2 3">cv. Jemalong A17</strain>
    </source>
</reference>
<dbReference type="EnsemblPlants" id="AES93642">
    <property type="protein sequence ID" value="AES93642"/>
    <property type="gene ID" value="MTR_5g005910"/>
</dbReference>
<proteinExistence type="predicted"/>
<keyword evidence="3" id="KW-1185">Reference proteome</keyword>
<organism evidence="1 3">
    <name type="scientific">Medicago truncatula</name>
    <name type="common">Barrel medic</name>
    <name type="synonym">Medicago tribuloides</name>
    <dbReference type="NCBI Taxonomy" id="3880"/>
    <lineage>
        <taxon>Eukaryota</taxon>
        <taxon>Viridiplantae</taxon>
        <taxon>Streptophyta</taxon>
        <taxon>Embryophyta</taxon>
        <taxon>Tracheophyta</taxon>
        <taxon>Spermatophyta</taxon>
        <taxon>Magnoliopsida</taxon>
        <taxon>eudicotyledons</taxon>
        <taxon>Gunneridae</taxon>
        <taxon>Pentapetalae</taxon>
        <taxon>rosids</taxon>
        <taxon>fabids</taxon>
        <taxon>Fabales</taxon>
        <taxon>Fabaceae</taxon>
        <taxon>Papilionoideae</taxon>
        <taxon>50 kb inversion clade</taxon>
        <taxon>NPAAA clade</taxon>
        <taxon>Hologalegina</taxon>
        <taxon>IRL clade</taxon>
        <taxon>Trifolieae</taxon>
        <taxon>Medicago</taxon>
    </lineage>
</organism>
<evidence type="ECO:0000313" key="2">
    <source>
        <dbReference type="EnsemblPlants" id="AES93642"/>
    </source>
</evidence>
<dbReference type="HOGENOM" id="CLU_2982083_0_0_1"/>
<dbReference type="EMBL" id="CM001221">
    <property type="protein sequence ID" value="AES93642.1"/>
    <property type="molecule type" value="Genomic_DNA"/>
</dbReference>
<reference evidence="2" key="3">
    <citation type="submission" date="2015-04" db="UniProtKB">
        <authorList>
            <consortium name="EnsemblPlants"/>
        </authorList>
    </citation>
    <scope>IDENTIFICATION</scope>
    <source>
        <strain evidence="2">cv. Jemalong A17</strain>
    </source>
</reference>
<protein>
    <submittedName>
        <fullName evidence="1 2">Uncharacterized protein</fullName>
    </submittedName>
</protein>
<name>G7K2A8_MEDTR</name>
<gene>
    <name evidence="1" type="ordered locus">MTR_5g005910</name>
</gene>
<reference evidence="1 3" key="2">
    <citation type="journal article" date="2014" name="BMC Genomics">
        <title>An improved genome release (version Mt4.0) for the model legume Medicago truncatula.</title>
        <authorList>
            <person name="Tang H."/>
            <person name="Krishnakumar V."/>
            <person name="Bidwell S."/>
            <person name="Rosen B."/>
            <person name="Chan A."/>
            <person name="Zhou S."/>
            <person name="Gentzbittel L."/>
            <person name="Childs K.L."/>
            <person name="Yandell M."/>
            <person name="Gundlach H."/>
            <person name="Mayer K.F."/>
            <person name="Schwartz D.C."/>
            <person name="Town C.D."/>
        </authorList>
    </citation>
    <scope>GENOME REANNOTATION</scope>
    <source>
        <strain evidence="2 3">cv. Jemalong A17</strain>
    </source>
</reference>